<evidence type="ECO:0000313" key="3">
    <source>
        <dbReference type="EMBL" id="EGG04175.1"/>
    </source>
</evidence>
<feature type="chain" id="PRO_5003321030" description="Secreted protein" evidence="2">
    <location>
        <begin position="24"/>
        <end position="308"/>
    </location>
</feature>
<keyword evidence="4" id="KW-1185">Reference proteome</keyword>
<reference evidence="4" key="1">
    <citation type="journal article" date="2011" name="Proc. Natl. Acad. Sci. U.S.A.">
        <title>Obligate biotrophy features unraveled by the genomic analysis of rust fungi.</title>
        <authorList>
            <person name="Duplessis S."/>
            <person name="Cuomo C.A."/>
            <person name="Lin Y.-C."/>
            <person name="Aerts A."/>
            <person name="Tisserant E."/>
            <person name="Veneault-Fourrey C."/>
            <person name="Joly D.L."/>
            <person name="Hacquard S."/>
            <person name="Amselem J."/>
            <person name="Cantarel B.L."/>
            <person name="Chiu R."/>
            <person name="Coutinho P.M."/>
            <person name="Feau N."/>
            <person name="Field M."/>
            <person name="Frey P."/>
            <person name="Gelhaye E."/>
            <person name="Goldberg J."/>
            <person name="Grabherr M.G."/>
            <person name="Kodira C.D."/>
            <person name="Kohler A."/>
            <person name="Kuees U."/>
            <person name="Lindquist E.A."/>
            <person name="Lucas S.M."/>
            <person name="Mago R."/>
            <person name="Mauceli E."/>
            <person name="Morin E."/>
            <person name="Murat C."/>
            <person name="Pangilinan J.L."/>
            <person name="Park R."/>
            <person name="Pearson M."/>
            <person name="Quesneville H."/>
            <person name="Rouhier N."/>
            <person name="Sakthikumar S."/>
            <person name="Salamov A.A."/>
            <person name="Schmutz J."/>
            <person name="Selles B."/>
            <person name="Shapiro H."/>
            <person name="Tanguay P."/>
            <person name="Tuskan G.A."/>
            <person name="Henrissat B."/>
            <person name="Van de Peer Y."/>
            <person name="Rouze P."/>
            <person name="Ellis J.G."/>
            <person name="Dodds P.N."/>
            <person name="Schein J.E."/>
            <person name="Zhong S."/>
            <person name="Hamelin R.C."/>
            <person name="Grigoriev I.V."/>
            <person name="Szabo L.J."/>
            <person name="Martin F."/>
        </authorList>
    </citation>
    <scope>NUCLEOTIDE SEQUENCE [LARGE SCALE GENOMIC DNA]</scope>
    <source>
        <strain evidence="4">98AG31 / pathotype 3-4-7</strain>
    </source>
</reference>
<dbReference type="InParanoid" id="F4RTZ3"/>
<evidence type="ECO:0008006" key="5">
    <source>
        <dbReference type="Google" id="ProtNLM"/>
    </source>
</evidence>
<accession>F4RTZ3</accession>
<gene>
    <name evidence="3" type="ORF">MELLADRAFT_65094</name>
</gene>
<dbReference type="GeneID" id="18930378"/>
<feature type="region of interest" description="Disordered" evidence="1">
    <location>
        <begin position="167"/>
        <end position="234"/>
    </location>
</feature>
<proteinExistence type="predicted"/>
<dbReference type="EMBL" id="GL883120">
    <property type="protein sequence ID" value="EGG04175.1"/>
    <property type="molecule type" value="Genomic_DNA"/>
</dbReference>
<evidence type="ECO:0000256" key="1">
    <source>
        <dbReference type="SAM" id="MobiDB-lite"/>
    </source>
</evidence>
<organism evidence="4">
    <name type="scientific">Melampsora larici-populina (strain 98AG31 / pathotype 3-4-7)</name>
    <name type="common">Poplar leaf rust fungus</name>
    <dbReference type="NCBI Taxonomy" id="747676"/>
    <lineage>
        <taxon>Eukaryota</taxon>
        <taxon>Fungi</taxon>
        <taxon>Dikarya</taxon>
        <taxon>Basidiomycota</taxon>
        <taxon>Pucciniomycotina</taxon>
        <taxon>Pucciniomycetes</taxon>
        <taxon>Pucciniales</taxon>
        <taxon>Melampsoraceae</taxon>
        <taxon>Melampsora</taxon>
    </lineage>
</organism>
<protein>
    <recommendedName>
        <fullName evidence="5">Secreted protein</fullName>
    </recommendedName>
</protein>
<name>F4RTZ3_MELLP</name>
<dbReference type="HOGENOM" id="CLU_903386_0_0_1"/>
<dbReference type="Proteomes" id="UP000001072">
    <property type="component" value="Unassembled WGS sequence"/>
</dbReference>
<dbReference type="KEGG" id="mlr:MELLADRAFT_65094"/>
<evidence type="ECO:0000313" key="4">
    <source>
        <dbReference type="Proteomes" id="UP000001072"/>
    </source>
</evidence>
<keyword evidence="2" id="KW-0732">Signal</keyword>
<feature type="compositionally biased region" description="Low complexity" evidence="1">
    <location>
        <begin position="202"/>
        <end position="234"/>
    </location>
</feature>
<dbReference type="OrthoDB" id="10468329at2759"/>
<dbReference type="RefSeq" id="XP_007412636.1">
    <property type="nucleotide sequence ID" value="XM_007412574.1"/>
</dbReference>
<sequence length="308" mass="31444">MHSSFNFLTNLLTIVCFISYGTGNYVSASAGPEASHPIRGIRSRDTRSLRARAPEISQENSYLFLTRSLNKRQGKLGAGAGGAAGGGGAGRGDAIIKGAVDRISAGLATTIAKFSALKDANLELPTAAEISEAMSKAAESVDSSQFSQALRAYKTGIDGLLDRKLAEGGKSGGTGPITDHEFEIRTSSKNKRQMRGGGGRGSPSAATASTGTATPSPSSATPSSGAAGAASSPPMSKDMLDGIAAAFLALVTKFVDAKSGGGRLPTGEDISQTLQDVIKTSDIKNRMETALAAKTALEGLADKMKTAK</sequence>
<dbReference type="AlphaFoldDB" id="F4RTZ3"/>
<dbReference type="VEuPathDB" id="FungiDB:MELLADRAFT_65094"/>
<evidence type="ECO:0000256" key="2">
    <source>
        <dbReference type="SAM" id="SignalP"/>
    </source>
</evidence>
<feature type="signal peptide" evidence="2">
    <location>
        <begin position="1"/>
        <end position="23"/>
    </location>
</feature>